<feature type="transmembrane region" description="Helical" evidence="7">
    <location>
        <begin position="292"/>
        <end position="314"/>
    </location>
</feature>
<dbReference type="PANTHER" id="PTHR23513">
    <property type="entry name" value="INTEGRAL MEMBRANE EFFLUX PROTEIN-RELATED"/>
    <property type="match status" value="1"/>
</dbReference>
<keyword evidence="2" id="KW-1003">Cell membrane</keyword>
<comment type="subcellular location">
    <subcellularLocation>
        <location evidence="1">Cell membrane</location>
        <topology evidence="1">Multi-pass membrane protein</topology>
    </subcellularLocation>
</comment>
<organism evidence="8 9">
    <name type="scientific">Haloferax larsenii</name>
    <dbReference type="NCBI Taxonomy" id="302484"/>
    <lineage>
        <taxon>Archaea</taxon>
        <taxon>Methanobacteriati</taxon>
        <taxon>Methanobacteriota</taxon>
        <taxon>Stenosarchaea group</taxon>
        <taxon>Halobacteria</taxon>
        <taxon>Halobacteriales</taxon>
        <taxon>Haloferacaceae</taxon>
        <taxon>Haloferax</taxon>
    </lineage>
</organism>
<feature type="transmembrane region" description="Helical" evidence="7">
    <location>
        <begin position="321"/>
        <end position="343"/>
    </location>
</feature>
<evidence type="ECO:0000256" key="4">
    <source>
        <dbReference type="ARBA" id="ARBA00022989"/>
    </source>
</evidence>
<gene>
    <name evidence="8" type="ORF">SAMN04488691_102271</name>
</gene>
<feature type="transmembrane region" description="Helical" evidence="7">
    <location>
        <begin position="89"/>
        <end position="110"/>
    </location>
</feature>
<evidence type="ECO:0000256" key="2">
    <source>
        <dbReference type="ARBA" id="ARBA00022475"/>
    </source>
</evidence>
<dbReference type="OrthoDB" id="313372at2157"/>
<feature type="transmembrane region" description="Helical" evidence="7">
    <location>
        <begin position="408"/>
        <end position="428"/>
    </location>
</feature>
<dbReference type="GO" id="GO:0005886">
    <property type="term" value="C:plasma membrane"/>
    <property type="evidence" value="ECO:0007669"/>
    <property type="project" value="UniProtKB-SubCell"/>
</dbReference>
<dbReference type="EMBL" id="FOAD01000002">
    <property type="protein sequence ID" value="SEK96146.1"/>
    <property type="molecule type" value="Genomic_DNA"/>
</dbReference>
<evidence type="ECO:0000313" key="9">
    <source>
        <dbReference type="Proteomes" id="UP000183894"/>
    </source>
</evidence>
<dbReference type="PANTHER" id="PTHR23513:SF6">
    <property type="entry name" value="MAJOR FACILITATOR SUPERFAMILY ASSOCIATED DOMAIN-CONTAINING PROTEIN"/>
    <property type="match status" value="1"/>
</dbReference>
<dbReference type="Gene3D" id="1.20.1250.20">
    <property type="entry name" value="MFS general substrate transporter like domains"/>
    <property type="match status" value="1"/>
</dbReference>
<dbReference type="CDD" id="cd06173">
    <property type="entry name" value="MFS_MefA_like"/>
    <property type="match status" value="1"/>
</dbReference>
<evidence type="ECO:0000256" key="7">
    <source>
        <dbReference type="SAM" id="Phobius"/>
    </source>
</evidence>
<reference evidence="8 9" key="1">
    <citation type="submission" date="2016-10" db="EMBL/GenBank/DDBJ databases">
        <authorList>
            <person name="de Groot N.N."/>
        </authorList>
    </citation>
    <scope>NUCLEOTIDE SEQUENCE [LARGE SCALE GENOMIC DNA]</scope>
    <source>
        <strain evidence="8 9">CDM_5</strain>
    </source>
</reference>
<feature type="transmembrane region" description="Helical" evidence="7">
    <location>
        <begin position="156"/>
        <end position="177"/>
    </location>
</feature>
<feature type="transmembrane region" description="Helical" evidence="7">
    <location>
        <begin position="380"/>
        <end position="402"/>
    </location>
</feature>
<proteinExistence type="predicted"/>
<name>A0A1H7LBE5_HALLR</name>
<feature type="transmembrane region" description="Helical" evidence="7">
    <location>
        <begin position="349"/>
        <end position="368"/>
    </location>
</feature>
<dbReference type="SUPFAM" id="SSF103473">
    <property type="entry name" value="MFS general substrate transporter"/>
    <property type="match status" value="1"/>
</dbReference>
<evidence type="ECO:0000256" key="6">
    <source>
        <dbReference type="SAM" id="MobiDB-lite"/>
    </source>
</evidence>
<sequence length="446" mass="45408">MNVSIRDWFIVRNANLRRLVLGRLVTNAGDSVYAIAAMWLVYDLTGSSAYTGLAGFLTMAPQALQVLAGPLVDRWSLRRILVGTQLAQAVLVLTIPLAEFLSLLSVWVVLSVMPLVSLLNQLVYPAQSAAVPRVVDGDDLVAANSLLSLSYQGVDMAFNALAGVLIATTGAVALYLADSVSFAVAAALFVRLHTPAASEDADAGTDAGINPRTDTDSSNTPSAVADGGEDSSTADADSDEAGYLDDLRAGIGFIRGSILLPLLVTGLVANGVFGGAWATMPAFADARGGPEAYGLLMAAIAGGMLVGAAVASVFDDLPYGALSIGLFAVSGSLWLGAVTISWLPGTVALLALATVPFGISNVVTMAMIQTLVPEDLLGRVMAAVGSLSTLMMPVGSALGGVLGDAVGAGVVVGAGGVGLLFVAAYVFAVPSLRRLPAIDEIESLAA</sequence>
<dbReference type="InterPro" id="IPR011701">
    <property type="entry name" value="MFS"/>
</dbReference>
<protein>
    <submittedName>
        <fullName evidence="8">Transmembrane secretion effector</fullName>
    </submittedName>
</protein>
<evidence type="ECO:0000313" key="8">
    <source>
        <dbReference type="EMBL" id="SEK96146.1"/>
    </source>
</evidence>
<accession>A0A1H7LBE5</accession>
<feature type="transmembrane region" description="Helical" evidence="7">
    <location>
        <begin position="48"/>
        <end position="68"/>
    </location>
</feature>
<feature type="region of interest" description="Disordered" evidence="6">
    <location>
        <begin position="199"/>
        <end position="237"/>
    </location>
</feature>
<evidence type="ECO:0000256" key="5">
    <source>
        <dbReference type="ARBA" id="ARBA00023136"/>
    </source>
</evidence>
<keyword evidence="4 7" id="KW-1133">Transmembrane helix</keyword>
<dbReference type="Proteomes" id="UP000183894">
    <property type="component" value="Unassembled WGS sequence"/>
</dbReference>
<dbReference type="GO" id="GO:0022857">
    <property type="term" value="F:transmembrane transporter activity"/>
    <property type="evidence" value="ECO:0007669"/>
    <property type="project" value="InterPro"/>
</dbReference>
<dbReference type="AlphaFoldDB" id="A0A1H7LBE5"/>
<dbReference type="Pfam" id="PF07690">
    <property type="entry name" value="MFS_1"/>
    <property type="match status" value="1"/>
</dbReference>
<evidence type="ECO:0000256" key="1">
    <source>
        <dbReference type="ARBA" id="ARBA00004651"/>
    </source>
</evidence>
<feature type="transmembrane region" description="Helical" evidence="7">
    <location>
        <begin position="20"/>
        <end position="42"/>
    </location>
</feature>
<keyword evidence="5 7" id="KW-0472">Membrane</keyword>
<evidence type="ECO:0000256" key="3">
    <source>
        <dbReference type="ARBA" id="ARBA00022692"/>
    </source>
</evidence>
<feature type="transmembrane region" description="Helical" evidence="7">
    <location>
        <begin position="258"/>
        <end position="280"/>
    </location>
</feature>
<dbReference type="InterPro" id="IPR036259">
    <property type="entry name" value="MFS_trans_sf"/>
</dbReference>
<dbReference type="RefSeq" id="WP_083405259.1">
    <property type="nucleotide sequence ID" value="NZ_FOAD01000002.1"/>
</dbReference>
<keyword evidence="3 7" id="KW-0812">Transmembrane</keyword>